<feature type="domain" description="ULTRAPETALA1/2 zinc finger" evidence="2">
    <location>
        <begin position="77"/>
        <end position="122"/>
    </location>
</feature>
<dbReference type="Proteomes" id="UP001311915">
    <property type="component" value="Unassembled WGS sequence"/>
</dbReference>
<dbReference type="Pfam" id="PF23293">
    <property type="entry name" value="zf_ULT1"/>
    <property type="match status" value="1"/>
</dbReference>
<feature type="domain" description="ULTRAPETALA1/2 SAND" evidence="1">
    <location>
        <begin position="5"/>
        <end position="57"/>
    </location>
</feature>
<dbReference type="InterPro" id="IPR057011">
    <property type="entry name" value="ULT1/2_SAND"/>
</dbReference>
<dbReference type="EMBL" id="JAWPEI010000010">
    <property type="protein sequence ID" value="KAK4714781.1"/>
    <property type="molecule type" value="Genomic_DNA"/>
</dbReference>
<reference evidence="3 4" key="1">
    <citation type="submission" date="2023-10" db="EMBL/GenBank/DDBJ databases">
        <title>Genome-Wide Identification Analysis in wild type Solanum Pinnatisectum Reveals Some Genes Defensing Phytophthora Infestans.</title>
        <authorList>
            <person name="Sun C."/>
        </authorList>
    </citation>
    <scope>NUCLEOTIDE SEQUENCE [LARGE SCALE GENOMIC DNA]</scope>
    <source>
        <strain evidence="3">LQN</strain>
        <tissue evidence="3">Leaf</tissue>
    </source>
</reference>
<evidence type="ECO:0000259" key="1">
    <source>
        <dbReference type="Pfam" id="PF23292"/>
    </source>
</evidence>
<dbReference type="InterPro" id="IPR057012">
    <property type="entry name" value="ULT1/2_Znf"/>
</dbReference>
<dbReference type="Pfam" id="PF23292">
    <property type="entry name" value="SAND_ULT1"/>
    <property type="match status" value="1"/>
</dbReference>
<evidence type="ECO:0000313" key="4">
    <source>
        <dbReference type="Proteomes" id="UP001311915"/>
    </source>
</evidence>
<dbReference type="PANTHER" id="PTHR34053:SF4">
    <property type="entry name" value="PROTEIN ULTRAPETALA 2-LIKE"/>
    <property type="match status" value="1"/>
</dbReference>
<sequence length="166" mass="19345">MIIVMGVLSKELNCVEIECGSSNPKYGDSKEILRIFQGGKLEIVCHCHDGCKKGRRTRFLKYHIDTFHRPIRGGIIHRDEFICCTKCNKQHRFFRRTKEECKYYHDAIAMKDWKCSDMPQKAKCNGCVRCVCFSCSMCTFENCKCRACVDFFKIKYLFVASSQGYL</sequence>
<protein>
    <submittedName>
        <fullName evidence="3">Uncharacterized protein</fullName>
    </submittedName>
</protein>
<comment type="caution">
    <text evidence="3">The sequence shown here is derived from an EMBL/GenBank/DDBJ whole genome shotgun (WGS) entry which is preliminary data.</text>
</comment>
<organism evidence="3 4">
    <name type="scientific">Solanum pinnatisectum</name>
    <name type="common">tansyleaf nightshade</name>
    <dbReference type="NCBI Taxonomy" id="50273"/>
    <lineage>
        <taxon>Eukaryota</taxon>
        <taxon>Viridiplantae</taxon>
        <taxon>Streptophyta</taxon>
        <taxon>Embryophyta</taxon>
        <taxon>Tracheophyta</taxon>
        <taxon>Spermatophyta</taxon>
        <taxon>Magnoliopsida</taxon>
        <taxon>eudicotyledons</taxon>
        <taxon>Gunneridae</taxon>
        <taxon>Pentapetalae</taxon>
        <taxon>asterids</taxon>
        <taxon>lamiids</taxon>
        <taxon>Solanales</taxon>
        <taxon>Solanaceae</taxon>
        <taxon>Solanoideae</taxon>
        <taxon>Solaneae</taxon>
        <taxon>Solanum</taxon>
    </lineage>
</organism>
<dbReference type="AlphaFoldDB" id="A0AAV9KNN7"/>
<proteinExistence type="predicted"/>
<dbReference type="InterPro" id="IPR020533">
    <property type="entry name" value="Developmental_reg_ULTRAPETALA"/>
</dbReference>
<dbReference type="PANTHER" id="PTHR34053">
    <property type="entry name" value="PROTEIN ULTRAPETALA 1"/>
    <property type="match status" value="1"/>
</dbReference>
<accession>A0AAV9KNN7</accession>
<keyword evidence="4" id="KW-1185">Reference proteome</keyword>
<name>A0AAV9KNN7_9SOLN</name>
<dbReference type="GO" id="GO:0005634">
    <property type="term" value="C:nucleus"/>
    <property type="evidence" value="ECO:0007669"/>
    <property type="project" value="TreeGrafter"/>
</dbReference>
<evidence type="ECO:0000313" key="3">
    <source>
        <dbReference type="EMBL" id="KAK4714781.1"/>
    </source>
</evidence>
<dbReference type="GO" id="GO:0005829">
    <property type="term" value="C:cytosol"/>
    <property type="evidence" value="ECO:0007669"/>
    <property type="project" value="TreeGrafter"/>
</dbReference>
<gene>
    <name evidence="3" type="ORF">R3W88_020688</name>
</gene>
<evidence type="ECO:0000259" key="2">
    <source>
        <dbReference type="Pfam" id="PF23293"/>
    </source>
</evidence>